<keyword evidence="2 4" id="KW-0238">DNA-binding</keyword>
<protein>
    <submittedName>
        <fullName evidence="6">Helix-turn-helix transcriptional regulator</fullName>
    </submittedName>
</protein>
<evidence type="ECO:0000313" key="7">
    <source>
        <dbReference type="Proteomes" id="UP000317901"/>
    </source>
</evidence>
<dbReference type="OrthoDB" id="116240at2"/>
<dbReference type="EMBL" id="VFIP01000021">
    <property type="protein sequence ID" value="TWR93485.1"/>
    <property type="molecule type" value="Genomic_DNA"/>
</dbReference>
<dbReference type="InterPro" id="IPR036271">
    <property type="entry name" value="Tet_transcr_reg_TetR-rel_C_sf"/>
</dbReference>
<dbReference type="InterPro" id="IPR001647">
    <property type="entry name" value="HTH_TetR"/>
</dbReference>
<dbReference type="SUPFAM" id="SSF48498">
    <property type="entry name" value="Tetracyclin repressor-like, C-terminal domain"/>
    <property type="match status" value="1"/>
</dbReference>
<keyword evidence="1" id="KW-0805">Transcription regulation</keyword>
<dbReference type="Proteomes" id="UP000317901">
    <property type="component" value="Unassembled WGS sequence"/>
</dbReference>
<keyword evidence="3" id="KW-0804">Transcription</keyword>
<dbReference type="PRINTS" id="PR00455">
    <property type="entry name" value="HTHTETR"/>
</dbReference>
<dbReference type="GO" id="GO:0003677">
    <property type="term" value="F:DNA binding"/>
    <property type="evidence" value="ECO:0007669"/>
    <property type="project" value="UniProtKB-UniRule"/>
</dbReference>
<dbReference type="SUPFAM" id="SSF46689">
    <property type="entry name" value="Homeodomain-like"/>
    <property type="match status" value="1"/>
</dbReference>
<dbReference type="RefSeq" id="WP_122785970.1">
    <property type="nucleotide sequence ID" value="NZ_VFIP01000021.1"/>
</dbReference>
<dbReference type="PANTHER" id="PTHR47506:SF1">
    <property type="entry name" value="HTH-TYPE TRANSCRIPTIONAL REGULATOR YJDC"/>
    <property type="match status" value="1"/>
</dbReference>
<dbReference type="PROSITE" id="PS50977">
    <property type="entry name" value="HTH_TETR_2"/>
    <property type="match status" value="1"/>
</dbReference>
<proteinExistence type="predicted"/>
<evidence type="ECO:0000259" key="5">
    <source>
        <dbReference type="PROSITE" id="PS50977"/>
    </source>
</evidence>
<feature type="domain" description="HTH tetR-type" evidence="5">
    <location>
        <begin position="1"/>
        <end position="61"/>
    </location>
</feature>
<gene>
    <name evidence="6" type="ORF">FJD37_12575</name>
</gene>
<sequence length="185" mass="20965">MSTSDTITESALRLFYRQGFHASGVEQLSHEAGVTKKTLYRHFSSKEHLVEAALQLRDIEFMRKIRDVVEGVSDFLRPLAYIEFIAAWVQEPDFHGCAFINASAEYSGQTDQPHILAKQHKQQVLAYLEEICTDAQFKQPFLAARQLFLIGEGLIVTCQVNGPSEEILDSARDMVSMLTGRELER</sequence>
<reference evidence="6 7" key="1">
    <citation type="submission" date="2019-06" db="EMBL/GenBank/DDBJ databases">
        <title>Pseudomonas bimorpha sp. nov. isolated from bovine raw milk and skim milk concentrate.</title>
        <authorList>
            <person name="Hofmann K."/>
            <person name="Huptas C."/>
            <person name="Doll E."/>
            <person name="Scherer S."/>
            <person name="Wenning M."/>
        </authorList>
    </citation>
    <scope>NUCLEOTIDE SEQUENCE [LARGE SCALE GENOMIC DNA]</scope>
    <source>
        <strain evidence="6 7">DSM 108990</strain>
    </source>
</reference>
<dbReference type="Pfam" id="PF00440">
    <property type="entry name" value="TetR_N"/>
    <property type="match status" value="1"/>
</dbReference>
<comment type="caution">
    <text evidence="6">The sequence shown here is derived from an EMBL/GenBank/DDBJ whole genome shotgun (WGS) entry which is preliminary data.</text>
</comment>
<evidence type="ECO:0000256" key="2">
    <source>
        <dbReference type="ARBA" id="ARBA00023125"/>
    </source>
</evidence>
<evidence type="ECO:0000256" key="4">
    <source>
        <dbReference type="PROSITE-ProRule" id="PRU00335"/>
    </source>
</evidence>
<organism evidence="6 7">
    <name type="scientific">Pseudomonas saxonica</name>
    <dbReference type="NCBI Taxonomy" id="2600598"/>
    <lineage>
        <taxon>Bacteria</taxon>
        <taxon>Pseudomonadati</taxon>
        <taxon>Pseudomonadota</taxon>
        <taxon>Gammaproteobacteria</taxon>
        <taxon>Pseudomonadales</taxon>
        <taxon>Pseudomonadaceae</taxon>
        <taxon>Pseudomonas</taxon>
    </lineage>
</organism>
<feature type="DNA-binding region" description="H-T-H motif" evidence="4">
    <location>
        <begin position="24"/>
        <end position="43"/>
    </location>
</feature>
<dbReference type="Gene3D" id="1.10.357.10">
    <property type="entry name" value="Tetracycline Repressor, domain 2"/>
    <property type="match status" value="1"/>
</dbReference>
<evidence type="ECO:0000256" key="3">
    <source>
        <dbReference type="ARBA" id="ARBA00023163"/>
    </source>
</evidence>
<accession>A0A5C5PXD6</accession>
<evidence type="ECO:0000256" key="1">
    <source>
        <dbReference type="ARBA" id="ARBA00023015"/>
    </source>
</evidence>
<evidence type="ECO:0000313" key="6">
    <source>
        <dbReference type="EMBL" id="TWR93485.1"/>
    </source>
</evidence>
<dbReference type="InterPro" id="IPR009057">
    <property type="entry name" value="Homeodomain-like_sf"/>
</dbReference>
<name>A0A5C5PXD6_9PSED</name>
<dbReference type="AlphaFoldDB" id="A0A5C5PXD6"/>
<dbReference type="PANTHER" id="PTHR47506">
    <property type="entry name" value="TRANSCRIPTIONAL REGULATORY PROTEIN"/>
    <property type="match status" value="1"/>
</dbReference>